<feature type="domain" description="WAP" evidence="2">
    <location>
        <begin position="46"/>
        <end position="90"/>
    </location>
</feature>
<dbReference type="InterPro" id="IPR008197">
    <property type="entry name" value="WAP_dom"/>
</dbReference>
<reference evidence="3" key="2">
    <citation type="submission" date="2025-09" db="UniProtKB">
        <authorList>
            <consortium name="Ensembl"/>
        </authorList>
    </citation>
    <scope>IDENTIFICATION</scope>
</reference>
<keyword evidence="4" id="KW-1185">Reference proteome</keyword>
<dbReference type="InterPro" id="IPR036645">
    <property type="entry name" value="Elafin-like_sf"/>
</dbReference>
<dbReference type="CDD" id="cd00199">
    <property type="entry name" value="WAP"/>
    <property type="match status" value="1"/>
</dbReference>
<name>A0A8D2P7Q0_ZOSLA</name>
<dbReference type="SUPFAM" id="SSF57256">
    <property type="entry name" value="Elafin-like"/>
    <property type="match status" value="1"/>
</dbReference>
<evidence type="ECO:0000313" key="4">
    <source>
        <dbReference type="Proteomes" id="UP000694401"/>
    </source>
</evidence>
<dbReference type="GO" id="GO:0030414">
    <property type="term" value="F:peptidase inhibitor activity"/>
    <property type="evidence" value="ECO:0007669"/>
    <property type="project" value="InterPro"/>
</dbReference>
<organism evidence="3 4">
    <name type="scientific">Zosterops lateralis melanops</name>
    <dbReference type="NCBI Taxonomy" id="1220523"/>
    <lineage>
        <taxon>Eukaryota</taxon>
        <taxon>Metazoa</taxon>
        <taxon>Chordata</taxon>
        <taxon>Craniata</taxon>
        <taxon>Vertebrata</taxon>
        <taxon>Euteleostomi</taxon>
        <taxon>Archelosauria</taxon>
        <taxon>Archosauria</taxon>
        <taxon>Dinosauria</taxon>
        <taxon>Saurischia</taxon>
        <taxon>Theropoda</taxon>
        <taxon>Coelurosauria</taxon>
        <taxon>Aves</taxon>
        <taxon>Neognathae</taxon>
        <taxon>Neoaves</taxon>
        <taxon>Telluraves</taxon>
        <taxon>Australaves</taxon>
        <taxon>Passeriformes</taxon>
        <taxon>Sylvioidea</taxon>
        <taxon>Zosteropidae</taxon>
        <taxon>Zosterops</taxon>
    </lineage>
</organism>
<dbReference type="Proteomes" id="UP000694401">
    <property type="component" value="Unassembled WGS sequence"/>
</dbReference>
<protein>
    <recommendedName>
        <fullName evidence="2">WAP domain-containing protein</fullName>
    </recommendedName>
</protein>
<feature type="compositionally biased region" description="Polar residues" evidence="1">
    <location>
        <begin position="1"/>
        <end position="12"/>
    </location>
</feature>
<dbReference type="Ensembl" id="ENSZLMT00000009520.1">
    <property type="protein sequence ID" value="ENSZLMP00000009268.1"/>
    <property type="gene ID" value="ENSZLMG00000006498.1"/>
</dbReference>
<accession>A0A8D2P7Q0</accession>
<dbReference type="AlphaFoldDB" id="A0A8D2P7Q0"/>
<reference evidence="3" key="1">
    <citation type="submission" date="2025-08" db="UniProtKB">
        <authorList>
            <consortium name="Ensembl"/>
        </authorList>
    </citation>
    <scope>IDENTIFICATION</scope>
</reference>
<evidence type="ECO:0000256" key="1">
    <source>
        <dbReference type="SAM" id="MobiDB-lite"/>
    </source>
</evidence>
<proteinExistence type="predicted"/>
<sequence>MRGSGTVLTLPSQRRGLPETGEVSTGLHALLAGGMLNRHTPSTLSDQPKPSQGPTVQPGPFRERCRGDSDCPDVQKCCNSSCGHQCLPGALWGKQPR</sequence>
<dbReference type="Gene3D" id="4.10.75.10">
    <property type="entry name" value="Elafin-like"/>
    <property type="match status" value="1"/>
</dbReference>
<dbReference type="PROSITE" id="PS51390">
    <property type="entry name" value="WAP"/>
    <property type="match status" value="1"/>
</dbReference>
<feature type="compositionally biased region" description="Polar residues" evidence="1">
    <location>
        <begin position="39"/>
        <end position="55"/>
    </location>
</feature>
<dbReference type="SMART" id="SM00217">
    <property type="entry name" value="WAP"/>
    <property type="match status" value="1"/>
</dbReference>
<feature type="region of interest" description="Disordered" evidence="1">
    <location>
        <begin position="33"/>
        <end position="68"/>
    </location>
</feature>
<dbReference type="Pfam" id="PF00095">
    <property type="entry name" value="WAP"/>
    <property type="match status" value="1"/>
</dbReference>
<dbReference type="GO" id="GO:0005576">
    <property type="term" value="C:extracellular region"/>
    <property type="evidence" value="ECO:0007669"/>
    <property type="project" value="InterPro"/>
</dbReference>
<evidence type="ECO:0000313" key="3">
    <source>
        <dbReference type="Ensembl" id="ENSZLMP00000009268.1"/>
    </source>
</evidence>
<feature type="region of interest" description="Disordered" evidence="1">
    <location>
        <begin position="1"/>
        <end position="21"/>
    </location>
</feature>
<evidence type="ECO:0000259" key="2">
    <source>
        <dbReference type="PROSITE" id="PS51390"/>
    </source>
</evidence>